<dbReference type="PANTHER" id="PTHR43435">
    <property type="entry name" value="RIBULOKINASE"/>
    <property type="match status" value="1"/>
</dbReference>
<dbReference type="GO" id="GO:0005737">
    <property type="term" value="C:cytoplasm"/>
    <property type="evidence" value="ECO:0007669"/>
    <property type="project" value="TreeGrafter"/>
</dbReference>
<dbReference type="GO" id="GO:0019321">
    <property type="term" value="P:pentose metabolic process"/>
    <property type="evidence" value="ECO:0007669"/>
    <property type="project" value="TreeGrafter"/>
</dbReference>
<evidence type="ECO:0000256" key="2">
    <source>
        <dbReference type="ARBA" id="ARBA00022777"/>
    </source>
</evidence>
<keyword evidence="2" id="KW-0418">Kinase</keyword>
<sequence length="99" mass="11436">MLKHIAQCFPYVVFCPRVFQISQGPLFVPGVWGPYLSAMVPDLWLNEGGQSATGRLEALKKMIKVGKVVQVDHELRRKKHSVFLRLHFHQREYTALMND</sequence>
<reference evidence="3 4" key="1">
    <citation type="submission" date="2021-04" db="EMBL/GenBank/DDBJ databases">
        <authorList>
            <person name="De Guttry C."/>
            <person name="Zahm M."/>
            <person name="Klopp C."/>
            <person name="Cabau C."/>
            <person name="Louis A."/>
            <person name="Berthelot C."/>
            <person name="Parey E."/>
            <person name="Roest Crollius H."/>
            <person name="Montfort J."/>
            <person name="Robinson-Rechavi M."/>
            <person name="Bucao C."/>
            <person name="Bouchez O."/>
            <person name="Gislard M."/>
            <person name="Lluch J."/>
            <person name="Milhes M."/>
            <person name="Lampietro C."/>
            <person name="Lopez Roques C."/>
            <person name="Donnadieu C."/>
            <person name="Braasch I."/>
            <person name="Desvignes T."/>
            <person name="Postlethwait J."/>
            <person name="Bobe J."/>
            <person name="Wedekind C."/>
            <person name="Guiguen Y."/>
        </authorList>
    </citation>
    <scope>NUCLEOTIDE SEQUENCE [LARGE SCALE GENOMIC DNA]</scope>
    <source>
        <strain evidence="3">Cs_M1</strain>
        <tissue evidence="3">Blood</tissue>
    </source>
</reference>
<name>A0AAN8L6W8_9TELE</name>
<dbReference type="EMBL" id="JAGTTL010000025">
    <property type="protein sequence ID" value="KAK6302819.1"/>
    <property type="molecule type" value="Genomic_DNA"/>
</dbReference>
<dbReference type="Proteomes" id="UP001356427">
    <property type="component" value="Unassembled WGS sequence"/>
</dbReference>
<organism evidence="3 4">
    <name type="scientific">Coregonus suidteri</name>
    <dbReference type="NCBI Taxonomy" id="861788"/>
    <lineage>
        <taxon>Eukaryota</taxon>
        <taxon>Metazoa</taxon>
        <taxon>Chordata</taxon>
        <taxon>Craniata</taxon>
        <taxon>Vertebrata</taxon>
        <taxon>Euteleostomi</taxon>
        <taxon>Actinopterygii</taxon>
        <taxon>Neopterygii</taxon>
        <taxon>Teleostei</taxon>
        <taxon>Protacanthopterygii</taxon>
        <taxon>Salmoniformes</taxon>
        <taxon>Salmonidae</taxon>
        <taxon>Coregoninae</taxon>
        <taxon>Coregonus</taxon>
    </lineage>
</organism>
<proteinExistence type="predicted"/>
<gene>
    <name evidence="3" type="ORF">J4Q44_G00271740</name>
</gene>
<evidence type="ECO:0000313" key="3">
    <source>
        <dbReference type="EMBL" id="KAK6302819.1"/>
    </source>
</evidence>
<keyword evidence="4" id="KW-1185">Reference proteome</keyword>
<comment type="caution">
    <text evidence="3">The sequence shown here is derived from an EMBL/GenBank/DDBJ whole genome shotgun (WGS) entry which is preliminary data.</text>
</comment>
<evidence type="ECO:0000313" key="4">
    <source>
        <dbReference type="Proteomes" id="UP001356427"/>
    </source>
</evidence>
<evidence type="ECO:0000256" key="1">
    <source>
        <dbReference type="ARBA" id="ARBA00022679"/>
    </source>
</evidence>
<dbReference type="Gene3D" id="3.30.420.40">
    <property type="match status" value="1"/>
</dbReference>
<keyword evidence="1" id="KW-0808">Transferase</keyword>
<dbReference type="AlphaFoldDB" id="A0AAN8L6W8"/>
<protein>
    <submittedName>
        <fullName evidence="3">Uncharacterized protein</fullName>
    </submittedName>
</protein>
<dbReference type="GO" id="GO:0019150">
    <property type="term" value="F:D-ribulokinase activity"/>
    <property type="evidence" value="ECO:0007669"/>
    <property type="project" value="TreeGrafter"/>
</dbReference>
<dbReference type="PANTHER" id="PTHR43435:SF4">
    <property type="entry name" value="FGGY CARBOHYDRATE KINASE DOMAIN-CONTAINING PROTEIN"/>
    <property type="match status" value="1"/>
</dbReference>
<accession>A0AAN8L6W8</accession>